<evidence type="ECO:0000313" key="1">
    <source>
        <dbReference type="EMBL" id="CAL5222164.1"/>
    </source>
</evidence>
<keyword evidence="2" id="KW-1185">Reference proteome</keyword>
<dbReference type="EMBL" id="CAXHTA020000006">
    <property type="protein sequence ID" value="CAL5222164.1"/>
    <property type="molecule type" value="Genomic_DNA"/>
</dbReference>
<name>A0ABP1FSP6_9CHLO</name>
<gene>
    <name evidence="1" type="primary">g4489</name>
    <name evidence="1" type="ORF">VP750_LOCUS3823</name>
</gene>
<evidence type="ECO:0000313" key="2">
    <source>
        <dbReference type="Proteomes" id="UP001497392"/>
    </source>
</evidence>
<dbReference type="Proteomes" id="UP001497392">
    <property type="component" value="Unassembled WGS sequence"/>
</dbReference>
<accession>A0ABP1FSP6</accession>
<protein>
    <submittedName>
        <fullName evidence="1">G4489 protein</fullName>
    </submittedName>
</protein>
<proteinExistence type="predicted"/>
<reference evidence="1 2" key="1">
    <citation type="submission" date="2024-06" db="EMBL/GenBank/DDBJ databases">
        <authorList>
            <person name="Kraege A."/>
            <person name="Thomma B."/>
        </authorList>
    </citation>
    <scope>NUCLEOTIDE SEQUENCE [LARGE SCALE GENOMIC DNA]</scope>
</reference>
<comment type="caution">
    <text evidence="1">The sequence shown here is derived from an EMBL/GenBank/DDBJ whole genome shotgun (WGS) entry which is preliminary data.</text>
</comment>
<organism evidence="1 2">
    <name type="scientific">Coccomyxa viridis</name>
    <dbReference type="NCBI Taxonomy" id="1274662"/>
    <lineage>
        <taxon>Eukaryota</taxon>
        <taxon>Viridiplantae</taxon>
        <taxon>Chlorophyta</taxon>
        <taxon>core chlorophytes</taxon>
        <taxon>Trebouxiophyceae</taxon>
        <taxon>Trebouxiophyceae incertae sedis</taxon>
        <taxon>Coccomyxaceae</taxon>
        <taxon>Coccomyxa</taxon>
    </lineage>
</organism>
<sequence length="187" mass="21073">MPIPLWATLVGISLAKKVTVLVVAKLYGIPRLYRRSQKAVRLLTSGSTQRDLWAGRVRTSFRLPQNVARAWHGQEPIATSYPFLGPSTERLHKGAWSRPAALSFASAPLFQASRQRMQAKLQSNRQRLTAAHKRWQRHGQALKQRGLQQLQGYGGQAQPSWAVEAATMRFIKRARQAYQFVPSIAMS</sequence>